<dbReference type="Pfam" id="PF03641">
    <property type="entry name" value="Lysine_decarbox"/>
    <property type="match status" value="1"/>
</dbReference>
<dbReference type="GO" id="GO:0009691">
    <property type="term" value="P:cytokinin biosynthetic process"/>
    <property type="evidence" value="ECO:0007669"/>
    <property type="project" value="UniProtKB-UniRule"/>
</dbReference>
<evidence type="ECO:0000256" key="3">
    <source>
        <dbReference type="RuleBase" id="RU363015"/>
    </source>
</evidence>
<dbReference type="PANTHER" id="PTHR31223">
    <property type="entry name" value="LOG FAMILY PROTEIN YJL055W"/>
    <property type="match status" value="1"/>
</dbReference>
<dbReference type="InterPro" id="IPR005269">
    <property type="entry name" value="LOG"/>
</dbReference>
<evidence type="ECO:0000313" key="4">
    <source>
        <dbReference type="EMBL" id="PEN08509.1"/>
    </source>
</evidence>
<name>A0A2H3NRL0_9BACT</name>
<dbReference type="AlphaFoldDB" id="A0A2H3NRL0"/>
<dbReference type="EC" id="3.2.2.n1" evidence="3"/>
<dbReference type="Gene3D" id="3.40.50.450">
    <property type="match status" value="1"/>
</dbReference>
<comment type="similarity">
    <text evidence="2 3">Belongs to the LOG family.</text>
</comment>
<dbReference type="OrthoDB" id="9801098at2"/>
<keyword evidence="3" id="KW-0203">Cytokinin biosynthesis</keyword>
<dbReference type="GO" id="GO:0005829">
    <property type="term" value="C:cytosol"/>
    <property type="evidence" value="ECO:0007669"/>
    <property type="project" value="TreeGrafter"/>
</dbReference>
<evidence type="ECO:0000256" key="1">
    <source>
        <dbReference type="ARBA" id="ARBA00000274"/>
    </source>
</evidence>
<evidence type="ECO:0000313" key="5">
    <source>
        <dbReference type="Proteomes" id="UP000221024"/>
    </source>
</evidence>
<sequence length="190" mass="20700">MANVCVYCSSSPQIDDGFTPVARTLGEGLAAREHTLIYGGGTSGLMGTVARAVRQGGSSVVGVIPNKLKSIEGVARDTADELIVTDTMSERKRIMYLRSDAFVVLPGGFGTLEEFLEVLTLRQLAYHERPVVIVNHDGFFDPLLGFFEQLYAQHFSRIPHEELIFVASTPSEALHHLDATLQIPTAAPQE</sequence>
<dbReference type="EMBL" id="PDEP01000003">
    <property type="protein sequence ID" value="PEN08509.1"/>
    <property type="molecule type" value="Genomic_DNA"/>
</dbReference>
<organism evidence="4 5">
    <name type="scientific">Longimonas halophila</name>
    <dbReference type="NCBI Taxonomy" id="1469170"/>
    <lineage>
        <taxon>Bacteria</taxon>
        <taxon>Pseudomonadati</taxon>
        <taxon>Rhodothermota</taxon>
        <taxon>Rhodothermia</taxon>
        <taxon>Rhodothermales</taxon>
        <taxon>Salisaetaceae</taxon>
        <taxon>Longimonas</taxon>
    </lineage>
</organism>
<accession>A0A2H3NRL0</accession>
<keyword evidence="5" id="KW-1185">Reference proteome</keyword>
<protein>
    <recommendedName>
        <fullName evidence="3">Cytokinin riboside 5'-monophosphate phosphoribohydrolase</fullName>
        <ecNumber evidence="3">3.2.2.n1</ecNumber>
    </recommendedName>
</protein>
<reference evidence="4 5" key="1">
    <citation type="submission" date="2017-10" db="EMBL/GenBank/DDBJ databases">
        <title>Draft genome of Longimonas halophila.</title>
        <authorList>
            <person name="Goh K.M."/>
            <person name="Shamsir M.S."/>
            <person name="Lim S.W."/>
        </authorList>
    </citation>
    <scope>NUCLEOTIDE SEQUENCE [LARGE SCALE GENOMIC DNA]</scope>
    <source>
        <strain evidence="4 5">KCTC 42399</strain>
    </source>
</reference>
<dbReference type="NCBIfam" id="TIGR00730">
    <property type="entry name" value="Rossman fold protein, TIGR00730 family"/>
    <property type="match status" value="1"/>
</dbReference>
<dbReference type="InterPro" id="IPR031100">
    <property type="entry name" value="LOG_fam"/>
</dbReference>
<proteinExistence type="inferred from homology"/>
<dbReference type="RefSeq" id="WP_098061551.1">
    <property type="nucleotide sequence ID" value="NZ_PDEP01000003.1"/>
</dbReference>
<comment type="caution">
    <text evidence="4">The sequence shown here is derived from an EMBL/GenBank/DDBJ whole genome shotgun (WGS) entry which is preliminary data.</text>
</comment>
<dbReference type="PANTHER" id="PTHR31223:SF70">
    <property type="entry name" value="LOG FAMILY PROTEIN YJL055W"/>
    <property type="match status" value="1"/>
</dbReference>
<evidence type="ECO:0000256" key="2">
    <source>
        <dbReference type="ARBA" id="ARBA00006763"/>
    </source>
</evidence>
<dbReference type="GO" id="GO:0008714">
    <property type="term" value="F:AMP nucleosidase activity"/>
    <property type="evidence" value="ECO:0007669"/>
    <property type="project" value="UniProtKB-EC"/>
</dbReference>
<comment type="catalytic activity">
    <reaction evidence="1">
        <text>AMP + H2O = D-ribose 5-phosphate + adenine</text>
        <dbReference type="Rhea" id="RHEA:20129"/>
        <dbReference type="ChEBI" id="CHEBI:15377"/>
        <dbReference type="ChEBI" id="CHEBI:16708"/>
        <dbReference type="ChEBI" id="CHEBI:78346"/>
        <dbReference type="ChEBI" id="CHEBI:456215"/>
        <dbReference type="EC" id="3.2.2.4"/>
    </reaction>
</comment>
<keyword evidence="3" id="KW-0378">Hydrolase</keyword>
<gene>
    <name evidence="4" type="ORF">CRI93_05220</name>
</gene>
<dbReference type="SUPFAM" id="SSF102405">
    <property type="entry name" value="MCP/YpsA-like"/>
    <property type="match status" value="1"/>
</dbReference>
<dbReference type="Proteomes" id="UP000221024">
    <property type="component" value="Unassembled WGS sequence"/>
</dbReference>